<protein>
    <submittedName>
        <fullName evidence="2">Uncharacterized protein</fullName>
    </submittedName>
</protein>
<gene>
    <name evidence="2" type="ORF">FD755_003585</name>
</gene>
<feature type="non-terminal residue" evidence="2">
    <location>
        <position position="36"/>
    </location>
</feature>
<keyword evidence="1" id="KW-0732">Signal</keyword>
<reference evidence="2 3" key="1">
    <citation type="submission" date="2019-06" db="EMBL/GenBank/DDBJ databases">
        <title>Discovery of a novel chromosome fission-fusion reversal in muntjac.</title>
        <authorList>
            <person name="Mudd A.B."/>
            <person name="Bredeson J.V."/>
            <person name="Baum R."/>
            <person name="Hockemeyer D."/>
            <person name="Rokhsar D.S."/>
        </authorList>
    </citation>
    <scope>NUCLEOTIDE SEQUENCE [LARGE SCALE GENOMIC DNA]</scope>
    <source>
        <strain evidence="2">UCam_UCB_Mr</strain>
        <tissue evidence="2">Fibroblast cell line</tissue>
    </source>
</reference>
<keyword evidence="3" id="KW-1185">Reference proteome</keyword>
<name>A0A5J5MN28_MUNRE</name>
<dbReference type="Proteomes" id="UP000326062">
    <property type="component" value="Chromosome 2"/>
</dbReference>
<proteinExistence type="predicted"/>
<comment type="caution">
    <text evidence="2">The sequence shown here is derived from an EMBL/GenBank/DDBJ whole genome shotgun (WGS) entry which is preliminary data.</text>
</comment>
<dbReference type="EMBL" id="VCEB01000002">
    <property type="protein sequence ID" value="KAB0381668.1"/>
    <property type="molecule type" value="Genomic_DNA"/>
</dbReference>
<organism evidence="2 3">
    <name type="scientific">Muntiacus reevesi</name>
    <name type="common">Reeves' muntjac</name>
    <name type="synonym">Cervus reevesi</name>
    <dbReference type="NCBI Taxonomy" id="9886"/>
    <lineage>
        <taxon>Eukaryota</taxon>
        <taxon>Metazoa</taxon>
        <taxon>Chordata</taxon>
        <taxon>Craniata</taxon>
        <taxon>Vertebrata</taxon>
        <taxon>Euteleostomi</taxon>
        <taxon>Mammalia</taxon>
        <taxon>Eutheria</taxon>
        <taxon>Laurasiatheria</taxon>
        <taxon>Artiodactyla</taxon>
        <taxon>Ruminantia</taxon>
        <taxon>Pecora</taxon>
        <taxon>Cervidae</taxon>
        <taxon>Muntiacinae</taxon>
        <taxon>Muntiacus</taxon>
    </lineage>
</organism>
<feature type="signal peptide" evidence="1">
    <location>
        <begin position="1"/>
        <end position="21"/>
    </location>
</feature>
<dbReference type="AlphaFoldDB" id="A0A5J5MN28"/>
<evidence type="ECO:0000256" key="1">
    <source>
        <dbReference type="SAM" id="SignalP"/>
    </source>
</evidence>
<sequence length="36" mass="3999">MVSWGRFLCLVVVTMATLSLARPSFNLVDDTTVEPE</sequence>
<evidence type="ECO:0000313" key="3">
    <source>
        <dbReference type="Proteomes" id="UP000326062"/>
    </source>
</evidence>
<accession>A0A5J5MN28</accession>
<evidence type="ECO:0000313" key="2">
    <source>
        <dbReference type="EMBL" id="KAB0381668.1"/>
    </source>
</evidence>
<feature type="chain" id="PRO_5023853144" evidence="1">
    <location>
        <begin position="22"/>
        <end position="36"/>
    </location>
</feature>